<evidence type="ECO:0000256" key="1">
    <source>
        <dbReference type="ARBA" id="ARBA00005466"/>
    </source>
</evidence>
<dbReference type="EMBL" id="SWKV01000064">
    <property type="protein sequence ID" value="KAF3034789.1"/>
    <property type="molecule type" value="Genomic_DNA"/>
</dbReference>
<accession>A0A9P4WKC4</accession>
<evidence type="ECO:0000256" key="5">
    <source>
        <dbReference type="SAM" id="SignalP"/>
    </source>
</evidence>
<evidence type="ECO:0000256" key="2">
    <source>
        <dbReference type="ARBA" id="ARBA00022630"/>
    </source>
</evidence>
<dbReference type="OrthoDB" id="2151789at2759"/>
<protein>
    <recommendedName>
        <fullName evidence="6">FAD-binding PCMH-type domain-containing protein</fullName>
    </recommendedName>
</protein>
<dbReference type="InterPro" id="IPR050416">
    <property type="entry name" value="FAD-linked_Oxidoreductase"/>
</dbReference>
<dbReference type="Pfam" id="PF01565">
    <property type="entry name" value="FAD_binding_4"/>
    <property type="match status" value="1"/>
</dbReference>
<evidence type="ECO:0000313" key="8">
    <source>
        <dbReference type="Proteomes" id="UP000758155"/>
    </source>
</evidence>
<organism evidence="7 8">
    <name type="scientific">Didymella heteroderae</name>
    <dbReference type="NCBI Taxonomy" id="1769908"/>
    <lineage>
        <taxon>Eukaryota</taxon>
        <taxon>Fungi</taxon>
        <taxon>Dikarya</taxon>
        <taxon>Ascomycota</taxon>
        <taxon>Pezizomycotina</taxon>
        <taxon>Dothideomycetes</taxon>
        <taxon>Pleosporomycetidae</taxon>
        <taxon>Pleosporales</taxon>
        <taxon>Pleosporineae</taxon>
        <taxon>Didymellaceae</taxon>
        <taxon>Didymella</taxon>
    </lineage>
</organism>
<keyword evidence="8" id="KW-1185">Reference proteome</keyword>
<feature type="domain" description="FAD-binding PCMH-type" evidence="6">
    <location>
        <begin position="42"/>
        <end position="213"/>
    </location>
</feature>
<dbReference type="Gene3D" id="3.30.465.10">
    <property type="match status" value="1"/>
</dbReference>
<evidence type="ECO:0000313" key="7">
    <source>
        <dbReference type="EMBL" id="KAF3034789.1"/>
    </source>
</evidence>
<dbReference type="GO" id="GO:0016491">
    <property type="term" value="F:oxidoreductase activity"/>
    <property type="evidence" value="ECO:0007669"/>
    <property type="project" value="UniProtKB-KW"/>
</dbReference>
<evidence type="ECO:0000256" key="3">
    <source>
        <dbReference type="ARBA" id="ARBA00022827"/>
    </source>
</evidence>
<keyword evidence="5" id="KW-0732">Signal</keyword>
<gene>
    <name evidence="7" type="ORF">E8E12_003421</name>
</gene>
<feature type="chain" id="PRO_5040201070" description="FAD-binding PCMH-type domain-containing protein" evidence="5">
    <location>
        <begin position="25"/>
        <end position="459"/>
    </location>
</feature>
<comment type="similarity">
    <text evidence="1">Belongs to the oxygen-dependent FAD-linked oxidoreductase family.</text>
</comment>
<dbReference type="InterPro" id="IPR006093">
    <property type="entry name" value="Oxy_OxRdtase_FAD_BS"/>
</dbReference>
<proteinExistence type="inferred from homology"/>
<dbReference type="GO" id="GO:0071949">
    <property type="term" value="F:FAD binding"/>
    <property type="evidence" value="ECO:0007669"/>
    <property type="project" value="InterPro"/>
</dbReference>
<evidence type="ECO:0000256" key="4">
    <source>
        <dbReference type="ARBA" id="ARBA00023002"/>
    </source>
</evidence>
<keyword evidence="4" id="KW-0560">Oxidoreductase</keyword>
<dbReference type="PANTHER" id="PTHR42973:SF53">
    <property type="entry name" value="FAD-BINDING PCMH-TYPE DOMAIN-CONTAINING PROTEIN-RELATED"/>
    <property type="match status" value="1"/>
</dbReference>
<keyword evidence="3" id="KW-0274">FAD</keyword>
<dbReference type="InterPro" id="IPR016166">
    <property type="entry name" value="FAD-bd_PCMH"/>
</dbReference>
<sequence length="459" mass="50396">MPNVNNMTQCALLIAAGLQDLVLVADSDAYIERQASYWAANVPLRPTCIVQPRTTDEVSQVVEILADADGLLALRSGGHTQWAGSNDVHNGVTIDLGRMIDVTYDAHSGLASLQPGPKWADVYFQLLEHRVCVTGGREGNVGVVGFLTRGGNSYYAGLHGLGCDNVANFEVVLANGDIINANATSHSDLWTALKGGSGNFGIVTRFDISEGDRLAELTVDFTNTNHKNPETAFILNHSYNAASGSDVLVAHIVVDIDGTANPMAFDEILKVPVVLNDVSTRSMANMSASYNLPRHQQQVWFSLTFKNDARVIKKATELHDDLVNELKIVLPIGNFSTQCLFQPMPTLFAEHSVRRGGNILGLDQVKENTLLWLLVGSTQTVKESEVMRAKITALKNALEEFTRREDLNVDWQYLNYVDETQQPLESYGNENVAFLRAVAKKHDSTGIFQNKFMLFFPLA</sequence>
<evidence type="ECO:0000259" key="6">
    <source>
        <dbReference type="PROSITE" id="PS51387"/>
    </source>
</evidence>
<dbReference type="Proteomes" id="UP000758155">
    <property type="component" value="Unassembled WGS sequence"/>
</dbReference>
<dbReference type="InterPro" id="IPR006094">
    <property type="entry name" value="Oxid_FAD_bind_N"/>
</dbReference>
<dbReference type="SUPFAM" id="SSF56176">
    <property type="entry name" value="FAD-binding/transporter-associated domain-like"/>
    <property type="match status" value="1"/>
</dbReference>
<keyword evidence="2" id="KW-0285">Flavoprotein</keyword>
<name>A0A9P4WKC4_9PLEO</name>
<dbReference type="InterPro" id="IPR036318">
    <property type="entry name" value="FAD-bd_PCMH-like_sf"/>
</dbReference>
<dbReference type="PROSITE" id="PS51387">
    <property type="entry name" value="FAD_PCMH"/>
    <property type="match status" value="1"/>
</dbReference>
<feature type="signal peptide" evidence="5">
    <location>
        <begin position="1"/>
        <end position="24"/>
    </location>
</feature>
<dbReference type="AlphaFoldDB" id="A0A9P4WKC4"/>
<dbReference type="PANTHER" id="PTHR42973">
    <property type="entry name" value="BINDING OXIDOREDUCTASE, PUTATIVE (AFU_ORTHOLOGUE AFUA_1G17690)-RELATED"/>
    <property type="match status" value="1"/>
</dbReference>
<reference evidence="7" key="1">
    <citation type="submission" date="2019-04" db="EMBL/GenBank/DDBJ databases">
        <title>Sequencing of skin fungus with MAO and IRED activity.</title>
        <authorList>
            <person name="Marsaioli A.J."/>
            <person name="Bonatto J.M.C."/>
            <person name="Reis Junior O."/>
        </authorList>
    </citation>
    <scope>NUCLEOTIDE SEQUENCE</scope>
    <source>
        <strain evidence="7">28M1</strain>
    </source>
</reference>
<comment type="caution">
    <text evidence="7">The sequence shown here is derived from an EMBL/GenBank/DDBJ whole genome shotgun (WGS) entry which is preliminary data.</text>
</comment>
<dbReference type="PROSITE" id="PS00862">
    <property type="entry name" value="OX2_COVAL_FAD"/>
    <property type="match status" value="1"/>
</dbReference>
<dbReference type="InterPro" id="IPR016169">
    <property type="entry name" value="FAD-bd_PCMH_sub2"/>
</dbReference>